<protein>
    <submittedName>
        <fullName evidence="1">Uncharacterized protein</fullName>
    </submittedName>
</protein>
<name>A0A1Y6CXW5_9BACT</name>
<organism evidence="1 2">
    <name type="scientific">Pseudobacteriovorax antillogorgiicola</name>
    <dbReference type="NCBI Taxonomy" id="1513793"/>
    <lineage>
        <taxon>Bacteria</taxon>
        <taxon>Pseudomonadati</taxon>
        <taxon>Bdellovibrionota</taxon>
        <taxon>Oligoflexia</taxon>
        <taxon>Oligoflexales</taxon>
        <taxon>Pseudobacteriovoracaceae</taxon>
        <taxon>Pseudobacteriovorax</taxon>
    </lineage>
</organism>
<evidence type="ECO:0000313" key="1">
    <source>
        <dbReference type="EMBL" id="SMF82269.1"/>
    </source>
</evidence>
<keyword evidence="2" id="KW-1185">Reference proteome</keyword>
<evidence type="ECO:0000313" key="2">
    <source>
        <dbReference type="Proteomes" id="UP000192907"/>
    </source>
</evidence>
<reference evidence="2" key="1">
    <citation type="submission" date="2017-04" db="EMBL/GenBank/DDBJ databases">
        <authorList>
            <person name="Varghese N."/>
            <person name="Submissions S."/>
        </authorList>
    </citation>
    <scope>NUCLEOTIDE SEQUENCE [LARGE SCALE GENOMIC DNA]</scope>
    <source>
        <strain evidence="2">RKEM611</strain>
    </source>
</reference>
<sequence length="115" mass="13242">MSGTTDSEASQITVRPRYEYNDGKLSLKIANILNFQNRRESFAGYHEVVKPDENSSKKTLDYFKNADIGLDMFDGNLWRYNDKIIIVKKVFKGDSSIVLKFCGAETRREAVWACY</sequence>
<proteinExistence type="predicted"/>
<dbReference type="Proteomes" id="UP000192907">
    <property type="component" value="Unassembled WGS sequence"/>
</dbReference>
<dbReference type="EMBL" id="FWZT01000040">
    <property type="protein sequence ID" value="SMF82269.1"/>
    <property type="molecule type" value="Genomic_DNA"/>
</dbReference>
<accession>A0A1Y6CXW5</accession>
<dbReference type="AlphaFoldDB" id="A0A1Y6CXW5"/>
<dbReference type="RefSeq" id="WP_132326099.1">
    <property type="nucleotide sequence ID" value="NZ_FWZT01000040.1"/>
</dbReference>
<gene>
    <name evidence="1" type="ORF">SAMN06296036_14023</name>
</gene>